<gene>
    <name evidence="2" type="ORF">HC031_04035</name>
</gene>
<sequence length="102" mass="11299">MTKPGEDIRGGQDDVDDELRPATDDLEAPPADAFEQTLPFHAEDLPERPRVPLDASEGDALEQALLAVPSHEPERPRVPFETSEGDAIEQAQTVDFDDDYDR</sequence>
<evidence type="ECO:0000313" key="3">
    <source>
        <dbReference type="Proteomes" id="UP000722989"/>
    </source>
</evidence>
<organism evidence="2 3">
    <name type="scientific">Planosporangium thailandense</name>
    <dbReference type="NCBI Taxonomy" id="765197"/>
    <lineage>
        <taxon>Bacteria</taxon>
        <taxon>Bacillati</taxon>
        <taxon>Actinomycetota</taxon>
        <taxon>Actinomycetes</taxon>
        <taxon>Micromonosporales</taxon>
        <taxon>Micromonosporaceae</taxon>
        <taxon>Planosporangium</taxon>
    </lineage>
</organism>
<evidence type="ECO:0008006" key="4">
    <source>
        <dbReference type="Google" id="ProtNLM"/>
    </source>
</evidence>
<proteinExistence type="predicted"/>
<reference evidence="2 3" key="1">
    <citation type="submission" date="2020-03" db="EMBL/GenBank/DDBJ databases">
        <title>WGS of the type strain of Planosporangium spp.</title>
        <authorList>
            <person name="Thawai C."/>
        </authorList>
    </citation>
    <scope>NUCLEOTIDE SEQUENCE [LARGE SCALE GENOMIC DNA]</scope>
    <source>
        <strain evidence="2 3">TBRC 5610</strain>
    </source>
</reference>
<evidence type="ECO:0000313" key="2">
    <source>
        <dbReference type="EMBL" id="NJC68899.1"/>
    </source>
</evidence>
<name>A0ABX0XUJ9_9ACTN</name>
<feature type="compositionally biased region" description="Basic and acidic residues" evidence="1">
    <location>
        <begin position="1"/>
        <end position="23"/>
    </location>
</feature>
<keyword evidence="3" id="KW-1185">Reference proteome</keyword>
<feature type="region of interest" description="Disordered" evidence="1">
    <location>
        <begin position="71"/>
        <end position="102"/>
    </location>
</feature>
<feature type="region of interest" description="Disordered" evidence="1">
    <location>
        <begin position="1"/>
        <end position="31"/>
    </location>
</feature>
<accession>A0ABX0XUJ9</accession>
<dbReference type="Proteomes" id="UP000722989">
    <property type="component" value="Unassembled WGS sequence"/>
</dbReference>
<evidence type="ECO:0000256" key="1">
    <source>
        <dbReference type="SAM" id="MobiDB-lite"/>
    </source>
</evidence>
<dbReference type="RefSeq" id="WP_167923575.1">
    <property type="nucleotide sequence ID" value="NZ_JAATVY010000002.1"/>
</dbReference>
<protein>
    <recommendedName>
        <fullName evidence="4">DUF5709 domain-containing protein</fullName>
    </recommendedName>
</protein>
<comment type="caution">
    <text evidence="2">The sequence shown here is derived from an EMBL/GenBank/DDBJ whole genome shotgun (WGS) entry which is preliminary data.</text>
</comment>
<dbReference type="EMBL" id="JAATVY010000002">
    <property type="protein sequence ID" value="NJC68899.1"/>
    <property type="molecule type" value="Genomic_DNA"/>
</dbReference>